<keyword evidence="1" id="KW-0472">Membrane</keyword>
<dbReference type="KEGG" id="vga:BSQ33_00850"/>
<dbReference type="AlphaFoldDB" id="A0A1Z2SMK6"/>
<proteinExistence type="predicted"/>
<accession>A0A1Z2SMK6</accession>
<name>A0A1Z2SMK6_VIBGA</name>
<evidence type="ECO:0000313" key="4">
    <source>
        <dbReference type="Proteomes" id="UP000196708"/>
    </source>
</evidence>
<dbReference type="Proteomes" id="UP000196708">
    <property type="component" value="Plasmid unnamed1"/>
</dbReference>
<dbReference type="EMBL" id="CP018837">
    <property type="protein sequence ID" value="ASA58359.1"/>
    <property type="molecule type" value="Genomic_DNA"/>
</dbReference>
<evidence type="ECO:0000256" key="1">
    <source>
        <dbReference type="SAM" id="Phobius"/>
    </source>
</evidence>
<dbReference type="EMBL" id="CP018835">
    <property type="protein sequence ID" value="ASA54415.1"/>
    <property type="molecule type" value="Genomic_DNA"/>
</dbReference>
<organism evidence="3 4">
    <name type="scientific">Vibrio gazogenes</name>
    <dbReference type="NCBI Taxonomy" id="687"/>
    <lineage>
        <taxon>Bacteria</taxon>
        <taxon>Pseudomonadati</taxon>
        <taxon>Pseudomonadota</taxon>
        <taxon>Gammaproteobacteria</taxon>
        <taxon>Vibrionales</taxon>
        <taxon>Vibrionaceae</taxon>
        <taxon>Vibrio</taxon>
    </lineage>
</organism>
<keyword evidence="1" id="KW-0812">Transmembrane</keyword>
<feature type="transmembrane region" description="Helical" evidence="1">
    <location>
        <begin position="65"/>
        <end position="86"/>
    </location>
</feature>
<evidence type="ECO:0000313" key="2">
    <source>
        <dbReference type="EMBL" id="ASA54415.1"/>
    </source>
</evidence>
<gene>
    <name evidence="2" type="ORF">BSQ33_00850</name>
    <name evidence="3" type="ORF">BSQ33_21505</name>
</gene>
<keyword evidence="3" id="KW-0614">Plasmid</keyword>
<reference evidence="3 4" key="1">
    <citation type="submission" date="2016-12" db="EMBL/GenBank/DDBJ databases">
        <authorList>
            <person name="Song W.-J."/>
            <person name="Kurnit D.M."/>
        </authorList>
    </citation>
    <scope>NUCLEOTIDE SEQUENCE [LARGE SCALE GENOMIC DNA]</scope>
    <source>
        <strain evidence="3 4">ATCC 43942</strain>
        <plasmid evidence="4">Plasmid unnamed1</plasmid>
        <plasmid evidence="3">unnamed1</plasmid>
    </source>
</reference>
<sequence>MARLCRFNFDNFVYNFESNVVANGFSLPTTIGGAIAEPLSMLTAIDSALNFGARIPKIPGGKAAVYGYALYGAYYAGVLLGSAIMASNRATRCDLRQLRRAAKDLSLYGSWIDDAVNHFPDIMRAQ</sequence>
<dbReference type="Proteomes" id="UP000196708">
    <property type="component" value="Chromosome 1"/>
</dbReference>
<dbReference type="KEGG" id="vga:BSQ33_21505"/>
<protein>
    <submittedName>
        <fullName evidence="3">Uncharacterized protein</fullName>
    </submittedName>
</protein>
<dbReference type="OrthoDB" id="5876981at2"/>
<geneLocation type="plasmid" evidence="3">
    <name>unnamed1</name>
</geneLocation>
<keyword evidence="1" id="KW-1133">Transmembrane helix</keyword>
<evidence type="ECO:0000313" key="3">
    <source>
        <dbReference type="EMBL" id="ASA58359.1"/>
    </source>
</evidence>